<evidence type="ECO:0000256" key="9">
    <source>
        <dbReference type="RuleBase" id="RU363032"/>
    </source>
</evidence>
<dbReference type="KEGG" id="tle:Tlet_0483"/>
<dbReference type="GO" id="GO:0043190">
    <property type="term" value="C:ATP-binding cassette (ABC) transporter complex"/>
    <property type="evidence" value="ECO:0007669"/>
    <property type="project" value="InterPro"/>
</dbReference>
<keyword evidence="8 9" id="KW-0472">Membrane</keyword>
<dbReference type="HOGENOM" id="CLU_019602_1_2_0"/>
<evidence type="ECO:0000256" key="4">
    <source>
        <dbReference type="ARBA" id="ARBA00022475"/>
    </source>
</evidence>
<evidence type="ECO:0000259" key="10">
    <source>
        <dbReference type="PROSITE" id="PS50928"/>
    </source>
</evidence>
<protein>
    <submittedName>
        <fullName evidence="11">Polar amino acid ABC transporter, inner membrane subunit</fullName>
    </submittedName>
</protein>
<dbReference type="RefSeq" id="WP_012002531.1">
    <property type="nucleotide sequence ID" value="NC_009828.1"/>
</dbReference>
<dbReference type="EMBL" id="CP000812">
    <property type="protein sequence ID" value="ABV33050.1"/>
    <property type="molecule type" value="Genomic_DNA"/>
</dbReference>
<feature type="transmembrane region" description="Helical" evidence="9">
    <location>
        <begin position="211"/>
        <end position="232"/>
    </location>
</feature>
<dbReference type="AlphaFoldDB" id="A8F4G6"/>
<dbReference type="Pfam" id="PF00528">
    <property type="entry name" value="BPD_transp_1"/>
    <property type="match status" value="1"/>
</dbReference>
<dbReference type="PANTHER" id="PTHR30614:SF20">
    <property type="entry name" value="GLUTAMINE TRANSPORT SYSTEM PERMEASE PROTEIN GLNP"/>
    <property type="match status" value="1"/>
</dbReference>
<evidence type="ECO:0000256" key="5">
    <source>
        <dbReference type="ARBA" id="ARBA00022692"/>
    </source>
</evidence>
<evidence type="ECO:0000256" key="6">
    <source>
        <dbReference type="ARBA" id="ARBA00022970"/>
    </source>
</evidence>
<keyword evidence="7 9" id="KW-1133">Transmembrane helix</keyword>
<evidence type="ECO:0000313" key="12">
    <source>
        <dbReference type="Proteomes" id="UP000002016"/>
    </source>
</evidence>
<dbReference type="NCBIfam" id="TIGR01726">
    <property type="entry name" value="HEQRo_perm_3TM"/>
    <property type="match status" value="1"/>
</dbReference>
<name>A8F4G6_PSELT</name>
<feature type="transmembrane region" description="Helical" evidence="9">
    <location>
        <begin position="78"/>
        <end position="101"/>
    </location>
</feature>
<reference evidence="11 12" key="2">
    <citation type="journal article" date="2009" name="Proc. Natl. Acad. Sci. U.S.A.">
        <title>On the chimeric nature, thermophilic origin, and phylogenetic placement of the Thermotogales.</title>
        <authorList>
            <person name="Zhaxybayeva O."/>
            <person name="Swithers K.S."/>
            <person name="Lapierre P."/>
            <person name="Fournier G.P."/>
            <person name="Bickhart D.M."/>
            <person name="DeBoy R.T."/>
            <person name="Nelson K.E."/>
            <person name="Nesbo C.L."/>
            <person name="Doolittle W.F."/>
            <person name="Gogarten J.P."/>
            <person name="Noll K.M."/>
        </authorList>
    </citation>
    <scope>NUCLEOTIDE SEQUENCE [LARGE SCALE GENOMIC DNA]</scope>
    <source>
        <strain evidence="12">ATCC BAA-301 / DSM 14385 / NBRC 107922 / TMO</strain>
    </source>
</reference>
<keyword evidence="5 9" id="KW-0812">Transmembrane</keyword>
<evidence type="ECO:0000256" key="3">
    <source>
        <dbReference type="ARBA" id="ARBA00022448"/>
    </source>
</evidence>
<dbReference type="PROSITE" id="PS50928">
    <property type="entry name" value="ABC_TM1"/>
    <property type="match status" value="1"/>
</dbReference>
<evidence type="ECO:0000256" key="2">
    <source>
        <dbReference type="ARBA" id="ARBA00010072"/>
    </source>
</evidence>
<dbReference type="Proteomes" id="UP000002016">
    <property type="component" value="Chromosome"/>
</dbReference>
<dbReference type="InterPro" id="IPR000515">
    <property type="entry name" value="MetI-like"/>
</dbReference>
<dbReference type="CDD" id="cd06261">
    <property type="entry name" value="TM_PBP2"/>
    <property type="match status" value="1"/>
</dbReference>
<dbReference type="STRING" id="416591.Tlet_0483"/>
<keyword evidence="3 9" id="KW-0813">Transport</keyword>
<organism evidence="11 12">
    <name type="scientific">Pseudothermotoga lettingae (strain ATCC BAA-301 / DSM 14385 / NBRC 107922 / TMO)</name>
    <name type="common">Thermotoga lettingae</name>
    <dbReference type="NCBI Taxonomy" id="416591"/>
    <lineage>
        <taxon>Bacteria</taxon>
        <taxon>Thermotogati</taxon>
        <taxon>Thermotogota</taxon>
        <taxon>Thermotogae</taxon>
        <taxon>Thermotogales</taxon>
        <taxon>Thermotogaceae</taxon>
        <taxon>Pseudothermotoga</taxon>
    </lineage>
</organism>
<dbReference type="GO" id="GO:0022857">
    <property type="term" value="F:transmembrane transporter activity"/>
    <property type="evidence" value="ECO:0007669"/>
    <property type="project" value="InterPro"/>
</dbReference>
<keyword evidence="6" id="KW-0029">Amino-acid transport</keyword>
<dbReference type="InterPro" id="IPR043429">
    <property type="entry name" value="ArtM/GltK/GlnP/TcyL/YhdX-like"/>
</dbReference>
<feature type="transmembrane region" description="Helical" evidence="9">
    <location>
        <begin position="7"/>
        <end position="26"/>
    </location>
</feature>
<evidence type="ECO:0000256" key="8">
    <source>
        <dbReference type="ARBA" id="ARBA00023136"/>
    </source>
</evidence>
<dbReference type="GO" id="GO:0006865">
    <property type="term" value="P:amino acid transport"/>
    <property type="evidence" value="ECO:0007669"/>
    <property type="project" value="UniProtKB-KW"/>
</dbReference>
<feature type="domain" description="ABC transmembrane type-1" evidence="10">
    <location>
        <begin position="43"/>
        <end position="229"/>
    </location>
</feature>
<dbReference type="InterPro" id="IPR010065">
    <property type="entry name" value="AA_ABC_transptr_permease_3TM"/>
</dbReference>
<gene>
    <name evidence="11" type="ordered locus">Tlet_0483</name>
</gene>
<comment type="subcellular location">
    <subcellularLocation>
        <location evidence="1 9">Cell membrane</location>
        <topology evidence="1 9">Multi-pass membrane protein</topology>
    </subcellularLocation>
</comment>
<comment type="similarity">
    <text evidence="2">Belongs to the binding-protein-dependent transport system permease family. HisMQ subfamily.</text>
</comment>
<evidence type="ECO:0000256" key="1">
    <source>
        <dbReference type="ARBA" id="ARBA00004651"/>
    </source>
</evidence>
<evidence type="ECO:0000256" key="7">
    <source>
        <dbReference type="ARBA" id="ARBA00022989"/>
    </source>
</evidence>
<dbReference type="PANTHER" id="PTHR30614">
    <property type="entry name" value="MEMBRANE COMPONENT OF AMINO ACID ABC TRANSPORTER"/>
    <property type="match status" value="1"/>
</dbReference>
<reference evidence="11 12" key="1">
    <citation type="submission" date="2007-08" db="EMBL/GenBank/DDBJ databases">
        <title>Complete sequence of Thermotoga lettingae TMO.</title>
        <authorList>
            <consortium name="US DOE Joint Genome Institute"/>
            <person name="Copeland A."/>
            <person name="Lucas S."/>
            <person name="Lapidus A."/>
            <person name="Barry K."/>
            <person name="Glavina del Rio T."/>
            <person name="Dalin E."/>
            <person name="Tice H."/>
            <person name="Pitluck S."/>
            <person name="Foster B."/>
            <person name="Bruce D."/>
            <person name="Schmutz J."/>
            <person name="Larimer F."/>
            <person name="Land M."/>
            <person name="Hauser L."/>
            <person name="Kyrpides N."/>
            <person name="Mikhailova N."/>
            <person name="Nelson K."/>
            <person name="Gogarten J.P."/>
            <person name="Noll K."/>
            <person name="Richardson P."/>
        </authorList>
    </citation>
    <scope>NUCLEOTIDE SEQUENCE [LARGE SCALE GENOMIC DNA]</scope>
    <source>
        <strain evidence="12">ATCC BAA-301 / DSM 14385 / NBRC 107922 / TMO</strain>
    </source>
</reference>
<dbReference type="Gene3D" id="1.10.3720.10">
    <property type="entry name" value="MetI-like"/>
    <property type="match status" value="1"/>
</dbReference>
<proteinExistence type="inferred from homology"/>
<sequence length="239" mass="26448">MKKVYAIAMTAGVMIAIYLAISRVYPFDWTVVLKYRRVFINGLVMTMSLSGFSLLISFAVGIVFALMRRSSGIFREFAILYVFFFRNTPLLVVILLTYYGLGSIIPFDRFWAAVMGLSAFEGAYIAEIVRSGLDAVDKGELEAAFSLGLTKSEVFFYVHFPQAIRISLPALIGQSISLVKDSSLASVIALAELTMTGRQVGTQTLASFESYLTIAVFYVAVTSILSLIGHWLERRLAIP</sequence>
<keyword evidence="4" id="KW-1003">Cell membrane</keyword>
<accession>A8F4G6</accession>
<keyword evidence="12" id="KW-1185">Reference proteome</keyword>
<evidence type="ECO:0000313" key="11">
    <source>
        <dbReference type="EMBL" id="ABV33050.1"/>
    </source>
</evidence>
<dbReference type="eggNOG" id="COG0765">
    <property type="taxonomic scope" value="Bacteria"/>
</dbReference>
<dbReference type="SUPFAM" id="SSF161098">
    <property type="entry name" value="MetI-like"/>
    <property type="match status" value="1"/>
</dbReference>
<feature type="transmembrane region" description="Helical" evidence="9">
    <location>
        <begin position="38"/>
        <end position="66"/>
    </location>
</feature>
<dbReference type="InterPro" id="IPR035906">
    <property type="entry name" value="MetI-like_sf"/>
</dbReference>